<reference evidence="1 2" key="2">
    <citation type="journal article" date="2008" name="Nature">
        <title>The Phaeodactylum genome reveals the evolutionary history of diatom genomes.</title>
        <authorList>
            <person name="Bowler C."/>
            <person name="Allen A.E."/>
            <person name="Badger J.H."/>
            <person name="Grimwood J."/>
            <person name="Jabbari K."/>
            <person name="Kuo A."/>
            <person name="Maheswari U."/>
            <person name="Martens C."/>
            <person name="Maumus F."/>
            <person name="Otillar R.P."/>
            <person name="Rayko E."/>
            <person name="Salamov A."/>
            <person name="Vandepoele K."/>
            <person name="Beszteri B."/>
            <person name="Gruber A."/>
            <person name="Heijde M."/>
            <person name="Katinka M."/>
            <person name="Mock T."/>
            <person name="Valentin K."/>
            <person name="Verret F."/>
            <person name="Berges J.A."/>
            <person name="Brownlee C."/>
            <person name="Cadoret J.P."/>
            <person name="Chiovitti A."/>
            <person name="Choi C.J."/>
            <person name="Coesel S."/>
            <person name="De Martino A."/>
            <person name="Detter J.C."/>
            <person name="Durkin C."/>
            <person name="Falciatore A."/>
            <person name="Fournet J."/>
            <person name="Haruta M."/>
            <person name="Huysman M.J."/>
            <person name="Jenkins B.D."/>
            <person name="Jiroutova K."/>
            <person name="Jorgensen R.E."/>
            <person name="Joubert Y."/>
            <person name="Kaplan A."/>
            <person name="Kroger N."/>
            <person name="Kroth P.G."/>
            <person name="La Roche J."/>
            <person name="Lindquist E."/>
            <person name="Lommer M."/>
            <person name="Martin-Jezequel V."/>
            <person name="Lopez P.J."/>
            <person name="Lucas S."/>
            <person name="Mangogna M."/>
            <person name="McGinnis K."/>
            <person name="Medlin L.K."/>
            <person name="Montsant A."/>
            <person name="Oudot-Le Secq M.P."/>
            <person name="Napoli C."/>
            <person name="Obornik M."/>
            <person name="Parker M.S."/>
            <person name="Petit J.L."/>
            <person name="Porcel B.M."/>
            <person name="Poulsen N."/>
            <person name="Robison M."/>
            <person name="Rychlewski L."/>
            <person name="Rynearson T.A."/>
            <person name="Schmutz J."/>
            <person name="Shapiro H."/>
            <person name="Siaut M."/>
            <person name="Stanley M."/>
            <person name="Sussman M.R."/>
            <person name="Taylor A.R."/>
            <person name="Vardi A."/>
            <person name="von Dassow P."/>
            <person name="Vyverman W."/>
            <person name="Willis A."/>
            <person name="Wyrwicz L.S."/>
            <person name="Rokhsar D.S."/>
            <person name="Weissenbach J."/>
            <person name="Armbrust E.V."/>
            <person name="Green B.R."/>
            <person name="Van de Peer Y."/>
            <person name="Grigoriev I.V."/>
        </authorList>
    </citation>
    <scope>NUCLEOTIDE SEQUENCE [LARGE SCALE GENOMIC DNA]</scope>
    <source>
        <strain evidence="1 2">CCMP1335</strain>
    </source>
</reference>
<gene>
    <name evidence="1" type="ORF">THAPSDRAFT_7940</name>
</gene>
<dbReference type="eggNOG" id="ENOG502T8N2">
    <property type="taxonomic scope" value="Eukaryota"/>
</dbReference>
<dbReference type="GeneID" id="7443509"/>
<evidence type="ECO:0000313" key="1">
    <source>
        <dbReference type="EMBL" id="EED90193.1"/>
    </source>
</evidence>
<dbReference type="PaxDb" id="35128-Thaps7940"/>
<reference evidence="1 2" key="1">
    <citation type="journal article" date="2004" name="Science">
        <title>The genome of the diatom Thalassiosira pseudonana: ecology, evolution, and metabolism.</title>
        <authorList>
            <person name="Armbrust E.V."/>
            <person name="Berges J.A."/>
            <person name="Bowler C."/>
            <person name="Green B.R."/>
            <person name="Martinez D."/>
            <person name="Putnam N.H."/>
            <person name="Zhou S."/>
            <person name="Allen A.E."/>
            <person name="Apt K.E."/>
            <person name="Bechner M."/>
            <person name="Brzezinski M.A."/>
            <person name="Chaal B.K."/>
            <person name="Chiovitti A."/>
            <person name="Davis A.K."/>
            <person name="Demarest M.S."/>
            <person name="Detter J.C."/>
            <person name="Glavina T."/>
            <person name="Goodstein D."/>
            <person name="Hadi M.Z."/>
            <person name="Hellsten U."/>
            <person name="Hildebrand M."/>
            <person name="Jenkins B.D."/>
            <person name="Jurka J."/>
            <person name="Kapitonov V.V."/>
            <person name="Kroger N."/>
            <person name="Lau W.W."/>
            <person name="Lane T.W."/>
            <person name="Larimer F.W."/>
            <person name="Lippmeier J.C."/>
            <person name="Lucas S."/>
            <person name="Medina M."/>
            <person name="Montsant A."/>
            <person name="Obornik M."/>
            <person name="Parker M.S."/>
            <person name="Palenik B."/>
            <person name="Pazour G.J."/>
            <person name="Richardson P.M."/>
            <person name="Rynearson T.A."/>
            <person name="Saito M.A."/>
            <person name="Schwartz D.C."/>
            <person name="Thamatrakoln K."/>
            <person name="Valentin K."/>
            <person name="Vardi A."/>
            <person name="Wilkerson F.P."/>
            <person name="Rokhsar D.S."/>
        </authorList>
    </citation>
    <scope>NUCLEOTIDE SEQUENCE [LARGE SCALE GENOMIC DNA]</scope>
    <source>
        <strain evidence="1 2">CCMP1335</strain>
    </source>
</reference>
<dbReference type="Proteomes" id="UP000001449">
    <property type="component" value="Chromosome 9"/>
</dbReference>
<protein>
    <submittedName>
        <fullName evidence="1">Uncharacterized protein</fullName>
    </submittedName>
</protein>
<dbReference type="RefSeq" id="XP_002292218.1">
    <property type="nucleotide sequence ID" value="XM_002292182.1"/>
</dbReference>
<dbReference type="KEGG" id="tps:THAPSDRAFT_7940"/>
<accession>B8C7Y8</accession>
<proteinExistence type="predicted"/>
<sequence>MVSTGALHVQLLGPKTASSDIHVPVVKSWQMREPRVKVRKQGVSYRHLVSGGGEVVAGGRWHWQWPFVARLSMSIIIMNHLRTYPTALSSLFLVRMLTTTSLLLLASLINPSSSMVLSSWPSTSTSQHASSLTVPSRPLMSVPTVRLTSSTQGINGVYSARDPKSIPKGFVRMCGKAGGFAPKPLWDDLTNGITPWYENEKEGYYMYFNCNDSHWWIDDASGYGLFLAVPDGSLLLPPTKGWVSLTGRRAGAPTASFL</sequence>
<organism evidence="1 2">
    <name type="scientific">Thalassiosira pseudonana</name>
    <name type="common">Marine diatom</name>
    <name type="synonym">Cyclotella nana</name>
    <dbReference type="NCBI Taxonomy" id="35128"/>
    <lineage>
        <taxon>Eukaryota</taxon>
        <taxon>Sar</taxon>
        <taxon>Stramenopiles</taxon>
        <taxon>Ochrophyta</taxon>
        <taxon>Bacillariophyta</taxon>
        <taxon>Coscinodiscophyceae</taxon>
        <taxon>Thalassiosirophycidae</taxon>
        <taxon>Thalassiosirales</taxon>
        <taxon>Thalassiosiraceae</taxon>
        <taxon>Thalassiosira</taxon>
    </lineage>
</organism>
<keyword evidence="2" id="KW-1185">Reference proteome</keyword>
<name>B8C7Y8_THAPS</name>
<dbReference type="EMBL" id="CM000645">
    <property type="protein sequence ID" value="EED90193.1"/>
    <property type="molecule type" value="Genomic_DNA"/>
</dbReference>
<dbReference type="HOGENOM" id="CLU_1079615_0_0_1"/>
<dbReference type="InParanoid" id="B8C7Y8"/>
<evidence type="ECO:0000313" key="2">
    <source>
        <dbReference type="Proteomes" id="UP000001449"/>
    </source>
</evidence>
<dbReference type="AlphaFoldDB" id="B8C7Y8"/>